<protein>
    <recommendedName>
        <fullName evidence="11 15">Leucyl/phenylalanyl-tRNA--protein transferase</fullName>
        <ecNumber evidence="10 15">2.3.2.6</ecNumber>
    </recommendedName>
    <alternativeName>
        <fullName evidence="12 15">L/F-transferase</fullName>
    </alternativeName>
    <alternativeName>
        <fullName evidence="13 15">Leucyltransferase</fullName>
    </alternativeName>
    <alternativeName>
        <fullName evidence="14 15">Phenyalanyltransferase</fullName>
    </alternativeName>
</protein>
<dbReference type="EC" id="2.3.2.6" evidence="10 15"/>
<comment type="catalytic activity">
    <reaction evidence="6 15">
        <text>N-terminal L-arginyl-[protein] + L-leucyl-tRNA(Leu) = N-terminal L-leucyl-L-arginyl-[protein] + tRNA(Leu) + H(+)</text>
        <dbReference type="Rhea" id="RHEA:50416"/>
        <dbReference type="Rhea" id="RHEA-COMP:9613"/>
        <dbReference type="Rhea" id="RHEA-COMP:9622"/>
        <dbReference type="Rhea" id="RHEA-COMP:12672"/>
        <dbReference type="Rhea" id="RHEA-COMP:12673"/>
        <dbReference type="ChEBI" id="CHEBI:15378"/>
        <dbReference type="ChEBI" id="CHEBI:64719"/>
        <dbReference type="ChEBI" id="CHEBI:78442"/>
        <dbReference type="ChEBI" id="CHEBI:78494"/>
        <dbReference type="ChEBI" id="CHEBI:133044"/>
        <dbReference type="EC" id="2.3.2.6"/>
    </reaction>
</comment>
<dbReference type="GO" id="GO:0030163">
    <property type="term" value="P:protein catabolic process"/>
    <property type="evidence" value="ECO:0007669"/>
    <property type="project" value="UniProtKB-UniRule"/>
</dbReference>
<evidence type="ECO:0000313" key="16">
    <source>
        <dbReference type="EMBL" id="MCM2680764.1"/>
    </source>
</evidence>
<comment type="function">
    <text evidence="8 15">Functions in the N-end rule pathway of protein degradation where it conjugates Leu, Phe and, less efficiently, Met from aminoacyl-tRNAs to the N-termini of proteins containing an N-terminal arginine or lysine.</text>
</comment>
<keyword evidence="2 15" id="KW-0963">Cytoplasm</keyword>
<comment type="caution">
    <text evidence="16">The sequence shown here is derived from an EMBL/GenBank/DDBJ whole genome shotgun (WGS) entry which is preliminary data.</text>
</comment>
<dbReference type="EMBL" id="JAMQGP010000007">
    <property type="protein sequence ID" value="MCM2680764.1"/>
    <property type="molecule type" value="Genomic_DNA"/>
</dbReference>
<dbReference type="Gene3D" id="3.30.70.3550">
    <property type="entry name" value="Leucyl/phenylalanyl-tRNA-protein transferase, N-terminal domain"/>
    <property type="match status" value="1"/>
</dbReference>
<evidence type="ECO:0000256" key="3">
    <source>
        <dbReference type="ARBA" id="ARBA00022679"/>
    </source>
</evidence>
<dbReference type="FunFam" id="3.30.70.3550:FF:000001">
    <property type="entry name" value="Leucyl/phenylalanyl-tRNA--protein transferase"/>
    <property type="match status" value="1"/>
</dbReference>
<proteinExistence type="inferred from homology"/>
<organism evidence="16 17">
    <name type="scientific">Echinimonas agarilytica</name>
    <dbReference type="NCBI Taxonomy" id="1215918"/>
    <lineage>
        <taxon>Bacteria</taxon>
        <taxon>Pseudomonadati</taxon>
        <taxon>Pseudomonadota</taxon>
        <taxon>Gammaproteobacteria</taxon>
        <taxon>Alteromonadales</taxon>
        <taxon>Echinimonadaceae</taxon>
        <taxon>Echinimonas</taxon>
    </lineage>
</organism>
<evidence type="ECO:0000256" key="13">
    <source>
        <dbReference type="ARBA" id="ARBA00077165"/>
    </source>
</evidence>
<name>A0AA41W871_9GAMM</name>
<dbReference type="RefSeq" id="WP_251262245.1">
    <property type="nucleotide sequence ID" value="NZ_JAMQGP010000007.1"/>
</dbReference>
<evidence type="ECO:0000256" key="14">
    <source>
        <dbReference type="ARBA" id="ARBA00083640"/>
    </source>
</evidence>
<evidence type="ECO:0000256" key="8">
    <source>
        <dbReference type="ARBA" id="ARBA00054043"/>
    </source>
</evidence>
<sequence length="227" mass="25599">MLTLLSDDVSQFPPVGKALAEPNGLLAVGGDLQPERLLHAYRQGIFPWYGEGEPIMWWSPEPRCVVPAATYAPNRTLRKLWRNHPFTITYNQCFNRVIEMCAEETATRPETWIIDDMIDAYKTLHRMNHAHSIEIWLGNKLVGGLYGLQIGGVFCGESMFSRHTGASKVAFLALVEQMKHKQLPLLDCQLENDHLMNLGASLMHRADFITSLSTCAALSREAIFNDE</sequence>
<dbReference type="PANTHER" id="PTHR30098:SF2">
    <property type="entry name" value="LEUCYL_PHENYLALANYL-TRNA--PROTEIN TRANSFERASE"/>
    <property type="match status" value="1"/>
</dbReference>
<comment type="subcellular location">
    <subcellularLocation>
        <location evidence="1 15">Cytoplasm</location>
    </subcellularLocation>
</comment>
<keyword evidence="3 15" id="KW-0808">Transferase</keyword>
<evidence type="ECO:0000256" key="12">
    <source>
        <dbReference type="ARBA" id="ARBA00077136"/>
    </source>
</evidence>
<accession>A0AA41W871</accession>
<comment type="catalytic activity">
    <reaction evidence="5 15">
        <text>L-phenylalanyl-tRNA(Phe) + an N-terminal L-alpha-aminoacyl-[protein] = an N-terminal L-phenylalanyl-L-alpha-aminoacyl-[protein] + tRNA(Phe)</text>
        <dbReference type="Rhea" id="RHEA:43632"/>
        <dbReference type="Rhea" id="RHEA-COMP:9668"/>
        <dbReference type="Rhea" id="RHEA-COMP:9699"/>
        <dbReference type="Rhea" id="RHEA-COMP:10636"/>
        <dbReference type="Rhea" id="RHEA-COMP:10637"/>
        <dbReference type="ChEBI" id="CHEBI:78442"/>
        <dbReference type="ChEBI" id="CHEBI:78531"/>
        <dbReference type="ChEBI" id="CHEBI:78597"/>
        <dbReference type="ChEBI" id="CHEBI:83561"/>
        <dbReference type="EC" id="2.3.2.6"/>
    </reaction>
</comment>
<dbReference type="PANTHER" id="PTHR30098">
    <property type="entry name" value="LEUCYL/PHENYLALANYL-TRNA--PROTEIN TRANSFERASE"/>
    <property type="match status" value="1"/>
</dbReference>
<dbReference type="NCBIfam" id="TIGR00667">
    <property type="entry name" value="aat"/>
    <property type="match status" value="1"/>
</dbReference>
<evidence type="ECO:0000313" key="17">
    <source>
        <dbReference type="Proteomes" id="UP001165393"/>
    </source>
</evidence>
<dbReference type="GO" id="GO:0005737">
    <property type="term" value="C:cytoplasm"/>
    <property type="evidence" value="ECO:0007669"/>
    <property type="project" value="UniProtKB-SubCell"/>
</dbReference>
<gene>
    <name evidence="15 16" type="primary">aat</name>
    <name evidence="16" type="ORF">NAF29_13980</name>
</gene>
<evidence type="ECO:0000256" key="9">
    <source>
        <dbReference type="ARBA" id="ARBA00061535"/>
    </source>
</evidence>
<evidence type="ECO:0000256" key="15">
    <source>
        <dbReference type="HAMAP-Rule" id="MF_00688"/>
    </source>
</evidence>
<evidence type="ECO:0000256" key="7">
    <source>
        <dbReference type="ARBA" id="ARBA00051538"/>
    </source>
</evidence>
<evidence type="ECO:0000256" key="2">
    <source>
        <dbReference type="ARBA" id="ARBA00022490"/>
    </source>
</evidence>
<dbReference type="Pfam" id="PF03588">
    <property type="entry name" value="Leu_Phe_trans"/>
    <property type="match status" value="1"/>
</dbReference>
<dbReference type="AlphaFoldDB" id="A0AA41W871"/>
<comment type="similarity">
    <text evidence="9 15">Belongs to the L/F-transferase family.</text>
</comment>
<dbReference type="InterPro" id="IPR004616">
    <property type="entry name" value="Leu/Phe-tRNA_Trfase"/>
</dbReference>
<dbReference type="InterPro" id="IPR042221">
    <property type="entry name" value="Leu/Phe-tRNA_Trfase_N"/>
</dbReference>
<evidence type="ECO:0000256" key="5">
    <source>
        <dbReference type="ARBA" id="ARBA00050607"/>
    </source>
</evidence>
<dbReference type="HAMAP" id="MF_00688">
    <property type="entry name" value="Leu_Phe_trans"/>
    <property type="match status" value="1"/>
</dbReference>
<evidence type="ECO:0000256" key="1">
    <source>
        <dbReference type="ARBA" id="ARBA00004496"/>
    </source>
</evidence>
<dbReference type="InterPro" id="IPR042203">
    <property type="entry name" value="Leu/Phe-tRNA_Trfase_C"/>
</dbReference>
<keyword evidence="17" id="KW-1185">Reference proteome</keyword>
<reference evidence="16 17" key="1">
    <citation type="journal article" date="2013" name="Antonie Van Leeuwenhoek">
        <title>Echinimonas agarilytica gen. nov., sp. nov., a new gammaproteobacterium isolated from the sea urchin Strongylocentrotus intermedius.</title>
        <authorList>
            <person name="Nedashkovskaya O.I."/>
            <person name="Stenkova A.M."/>
            <person name="Zhukova N.V."/>
            <person name="Van Trappen S."/>
            <person name="Lee J.S."/>
            <person name="Kim S.B."/>
        </authorList>
    </citation>
    <scope>NUCLEOTIDE SEQUENCE [LARGE SCALE GENOMIC DNA]</scope>
    <source>
        <strain evidence="16 17">KMM 6351</strain>
    </source>
</reference>
<dbReference type="SUPFAM" id="SSF55729">
    <property type="entry name" value="Acyl-CoA N-acyltransferases (Nat)"/>
    <property type="match status" value="1"/>
</dbReference>
<dbReference type="Gene3D" id="3.40.630.70">
    <property type="entry name" value="Leucyl/phenylalanyl-tRNA-protein transferase, C-terminal domain"/>
    <property type="match status" value="1"/>
</dbReference>
<evidence type="ECO:0000256" key="6">
    <source>
        <dbReference type="ARBA" id="ARBA00050652"/>
    </source>
</evidence>
<evidence type="ECO:0000256" key="11">
    <source>
        <dbReference type="ARBA" id="ARBA00074372"/>
    </source>
</evidence>
<dbReference type="GO" id="GO:0008914">
    <property type="term" value="F:leucyl-tRNA--protein transferase activity"/>
    <property type="evidence" value="ECO:0007669"/>
    <property type="project" value="UniProtKB-UniRule"/>
</dbReference>
<dbReference type="InterPro" id="IPR016181">
    <property type="entry name" value="Acyl_CoA_acyltransferase"/>
</dbReference>
<comment type="catalytic activity">
    <reaction evidence="7 15">
        <text>N-terminal L-lysyl-[protein] + L-leucyl-tRNA(Leu) = N-terminal L-leucyl-L-lysyl-[protein] + tRNA(Leu) + H(+)</text>
        <dbReference type="Rhea" id="RHEA:12340"/>
        <dbReference type="Rhea" id="RHEA-COMP:9613"/>
        <dbReference type="Rhea" id="RHEA-COMP:9622"/>
        <dbReference type="Rhea" id="RHEA-COMP:12670"/>
        <dbReference type="Rhea" id="RHEA-COMP:12671"/>
        <dbReference type="ChEBI" id="CHEBI:15378"/>
        <dbReference type="ChEBI" id="CHEBI:65249"/>
        <dbReference type="ChEBI" id="CHEBI:78442"/>
        <dbReference type="ChEBI" id="CHEBI:78494"/>
        <dbReference type="ChEBI" id="CHEBI:133043"/>
        <dbReference type="EC" id="2.3.2.6"/>
    </reaction>
</comment>
<evidence type="ECO:0000256" key="10">
    <source>
        <dbReference type="ARBA" id="ARBA00066767"/>
    </source>
</evidence>
<evidence type="ECO:0000256" key="4">
    <source>
        <dbReference type="ARBA" id="ARBA00023315"/>
    </source>
</evidence>
<dbReference type="Proteomes" id="UP001165393">
    <property type="component" value="Unassembled WGS sequence"/>
</dbReference>
<keyword evidence="4 15" id="KW-0012">Acyltransferase</keyword>